<protein>
    <recommendedName>
        <fullName evidence="1">Thioredoxin domain-containing protein</fullName>
    </recommendedName>
</protein>
<accession>A0ABW7MPZ4</accession>
<comment type="caution">
    <text evidence="2">The sequence shown here is derived from an EMBL/GenBank/DDBJ whole genome shotgun (WGS) entry which is preliminary data.</text>
</comment>
<dbReference type="PROSITE" id="PS51257">
    <property type="entry name" value="PROKAR_LIPOPROTEIN"/>
    <property type="match status" value="1"/>
</dbReference>
<dbReference type="PROSITE" id="PS51352">
    <property type="entry name" value="THIOREDOXIN_2"/>
    <property type="match status" value="1"/>
</dbReference>
<organism evidence="2 3">
    <name type="scientific">Gaetbulibacter aquiaggeris</name>
    <dbReference type="NCBI Taxonomy" id="1735373"/>
    <lineage>
        <taxon>Bacteria</taxon>
        <taxon>Pseudomonadati</taxon>
        <taxon>Bacteroidota</taxon>
        <taxon>Flavobacteriia</taxon>
        <taxon>Flavobacteriales</taxon>
        <taxon>Flavobacteriaceae</taxon>
        <taxon>Gaetbulibacter</taxon>
    </lineage>
</organism>
<evidence type="ECO:0000259" key="1">
    <source>
        <dbReference type="PROSITE" id="PS51352"/>
    </source>
</evidence>
<evidence type="ECO:0000313" key="2">
    <source>
        <dbReference type="EMBL" id="MFH6768918.1"/>
    </source>
</evidence>
<dbReference type="SUPFAM" id="SSF52833">
    <property type="entry name" value="Thioredoxin-like"/>
    <property type="match status" value="1"/>
</dbReference>
<name>A0ABW7MPZ4_9FLAO</name>
<dbReference type="InterPro" id="IPR013766">
    <property type="entry name" value="Thioredoxin_domain"/>
</dbReference>
<dbReference type="Gene3D" id="3.40.30.10">
    <property type="entry name" value="Glutaredoxin"/>
    <property type="match status" value="1"/>
</dbReference>
<keyword evidence="3" id="KW-1185">Reference proteome</keyword>
<dbReference type="EMBL" id="JBAWKC010000003">
    <property type="protein sequence ID" value="MFH6768918.1"/>
    <property type="molecule type" value="Genomic_DNA"/>
</dbReference>
<proteinExistence type="predicted"/>
<reference evidence="2 3" key="1">
    <citation type="submission" date="2024-02" db="EMBL/GenBank/DDBJ databases">
        <title>A Gaetbulibacter species isolated from tidal flats and genomic insights of their niches.</title>
        <authorList>
            <person name="Ye Y."/>
        </authorList>
    </citation>
    <scope>NUCLEOTIDE SEQUENCE [LARGE SCALE GENOMIC DNA]</scope>
    <source>
        <strain evidence="2 3">KEM-8</strain>
    </source>
</reference>
<dbReference type="InterPro" id="IPR036249">
    <property type="entry name" value="Thioredoxin-like_sf"/>
</dbReference>
<feature type="domain" description="Thioredoxin" evidence="1">
    <location>
        <begin position="332"/>
        <end position="472"/>
    </location>
</feature>
<gene>
    <name evidence="2" type="ORF">V8G56_09240</name>
</gene>
<evidence type="ECO:0000313" key="3">
    <source>
        <dbReference type="Proteomes" id="UP001610104"/>
    </source>
</evidence>
<dbReference type="Proteomes" id="UP001610104">
    <property type="component" value="Unassembled WGS sequence"/>
</dbReference>
<sequence length="472" mass="55051">MRILFFNIIIALSLFACEKDIKEGSEHAFLGGEIINPNGDFVTLSKSEKVIDTIKLDNRNRFLYKISPIESGFYTFKHGSEIQMVLLEPNDSIILRLNTLDFDESLVYSGTGSNKNNYFINEFLQNEIIEKEIFKLCQLDPVVFEVKINEIKEKKNKALSDFINKNKTSTLFKEIAEANINYNYYSSKEIYPIINYGYNNKTVIKDLPKDFYSYRKDVDYNKEGYLEYLSYNSFLRSNFNNLSLEKHLDHTTENHFSSTSSCYNLDKLNLIDSLVSNQTIKNDLLFYFTMSFLTKNKDVENNETIKKSFLSKSTDQKNNEIISNLTVALNNLKPGEKFPNINLVNSQNSDLNFNSLIKRPTAVYFWSNKFYDHFKDSHNKVNELKIKYPEIDFIAVNVDEQNIKVFEKTLKSNRFSVINEFQFKNPKESMHRLAIYPMTKVIIIDKDHIIVNSNANMFSSNFEEQLLGLISR</sequence>
<dbReference type="RefSeq" id="WP_395438170.1">
    <property type="nucleotide sequence ID" value="NZ_JBAWKC010000003.1"/>
</dbReference>